<dbReference type="Gene3D" id="3.40.50.720">
    <property type="entry name" value="NAD(P)-binding Rossmann-like Domain"/>
    <property type="match status" value="1"/>
</dbReference>
<dbReference type="Pfam" id="PF00535">
    <property type="entry name" value="Glycos_transf_2"/>
    <property type="match status" value="1"/>
</dbReference>
<dbReference type="RefSeq" id="WP_080325239.1">
    <property type="nucleotide sequence ID" value="NZ_FQYW01000004.1"/>
</dbReference>
<keyword evidence="1" id="KW-0328">Glycosyltransferase</keyword>
<dbReference type="OrthoDB" id="9785185at2"/>
<dbReference type="GO" id="GO:0016757">
    <property type="term" value="F:glycosyltransferase activity"/>
    <property type="evidence" value="ECO:0007669"/>
    <property type="project" value="UniProtKB-KW"/>
</dbReference>
<dbReference type="InterPro" id="IPR001173">
    <property type="entry name" value="Glyco_trans_2-like"/>
</dbReference>
<dbReference type="AlphaFoldDB" id="A0A1M6AMN8"/>
<evidence type="ECO:0000256" key="1">
    <source>
        <dbReference type="ARBA" id="ARBA00022676"/>
    </source>
</evidence>
<evidence type="ECO:0000256" key="2">
    <source>
        <dbReference type="ARBA" id="ARBA00022679"/>
    </source>
</evidence>
<proteinExistence type="predicted"/>
<reference evidence="4 5" key="1">
    <citation type="submission" date="2016-11" db="EMBL/GenBank/DDBJ databases">
        <authorList>
            <person name="Jaros S."/>
            <person name="Januszkiewicz K."/>
            <person name="Wedrychowicz H."/>
        </authorList>
    </citation>
    <scope>NUCLEOTIDE SEQUENCE [LARGE SCALE GENOMIC DNA]</scope>
    <source>
        <strain evidence="4 5">DSM 3074</strain>
    </source>
</reference>
<name>A0A1M6AMN8_9FIRM</name>
<organism evidence="4 5">
    <name type="scientific">Anaerovibrio lipolyticus DSM 3074</name>
    <dbReference type="NCBI Taxonomy" id="1120997"/>
    <lineage>
        <taxon>Bacteria</taxon>
        <taxon>Bacillati</taxon>
        <taxon>Bacillota</taxon>
        <taxon>Negativicutes</taxon>
        <taxon>Selenomonadales</taxon>
        <taxon>Selenomonadaceae</taxon>
        <taxon>Anaerovibrio</taxon>
    </lineage>
</organism>
<evidence type="ECO:0000313" key="4">
    <source>
        <dbReference type="EMBL" id="SHI37732.1"/>
    </source>
</evidence>
<evidence type="ECO:0000259" key="3">
    <source>
        <dbReference type="Pfam" id="PF00535"/>
    </source>
</evidence>
<dbReference type="PANTHER" id="PTHR22916">
    <property type="entry name" value="GLYCOSYLTRANSFERASE"/>
    <property type="match status" value="1"/>
</dbReference>
<dbReference type="InterPro" id="IPR029044">
    <property type="entry name" value="Nucleotide-diphossugar_trans"/>
</dbReference>
<dbReference type="EMBL" id="FQYW01000004">
    <property type="protein sequence ID" value="SHI37732.1"/>
    <property type="molecule type" value="Genomic_DNA"/>
</dbReference>
<evidence type="ECO:0000313" key="5">
    <source>
        <dbReference type="Proteomes" id="UP000191240"/>
    </source>
</evidence>
<dbReference type="SUPFAM" id="SSF53448">
    <property type="entry name" value="Nucleotide-diphospho-sugar transferases"/>
    <property type="match status" value="1"/>
</dbReference>
<dbReference type="Proteomes" id="UP000191240">
    <property type="component" value="Unassembled WGS sequence"/>
</dbReference>
<feature type="domain" description="Glycosyltransferase 2-like" evidence="3">
    <location>
        <begin position="5"/>
        <end position="170"/>
    </location>
</feature>
<sequence length="413" mass="48159">MAKVSVIVPVYNVEKYLRRCLDSILAQTYENLEILLLDDGSSDNSYEIMSEYAQKDSRIKIFKCEHKGIATVRKNGIEWATGDYVGFVDSDDWIEPDMYSSLYNIMVDNDCDLVSSDVSVHGVDGNEWIDYDNYKAGLYTDLERDIFPTLIHDFSVGMKGMRCYLVSKLFRTSKLKKVIEKIDPRVFYCEDEMILYRYCLECQSIYIMREYFYHYVKRTGSAELKPNENEPENMYRLFSNLKEAFEASPYRNVLMPQLYQNAVYLNNRILRGLYDIDLGQKSSWYFSEIEKLYRHRIVIYGAGACGQALYKELWLHGHGDDIVALVDKNYDKAKKSDGKTASEFLDSLKYEVKPVSFVNDIDYDHLVVAIYNESTAKEAIKELKEIWNIPEEKIIWMNSCKRDIASILSLAYL</sequence>
<dbReference type="PANTHER" id="PTHR22916:SF51">
    <property type="entry name" value="GLYCOSYLTRANSFERASE EPSH-RELATED"/>
    <property type="match status" value="1"/>
</dbReference>
<accession>A0A1M6AMN8</accession>
<protein>
    <submittedName>
        <fullName evidence="4">Glycosyltransferase involved in cell wall bisynthesis</fullName>
    </submittedName>
</protein>
<dbReference type="Gene3D" id="3.90.550.10">
    <property type="entry name" value="Spore Coat Polysaccharide Biosynthesis Protein SpsA, Chain A"/>
    <property type="match status" value="1"/>
</dbReference>
<gene>
    <name evidence="4" type="ORF">SAMN02745671_00438</name>
</gene>
<dbReference type="CDD" id="cd00761">
    <property type="entry name" value="Glyco_tranf_GTA_type"/>
    <property type="match status" value="1"/>
</dbReference>
<keyword evidence="2 4" id="KW-0808">Transferase</keyword>